<dbReference type="RefSeq" id="XP_025548143.1">
    <property type="nucleotide sequence ID" value="XM_025690467.1"/>
</dbReference>
<evidence type="ECO:0000313" key="1">
    <source>
        <dbReference type="EMBL" id="RAL08989.1"/>
    </source>
</evidence>
<organism evidence="1 2">
    <name type="scientific">Aspergillus homomorphus (strain CBS 101889)</name>
    <dbReference type="NCBI Taxonomy" id="1450537"/>
    <lineage>
        <taxon>Eukaryota</taxon>
        <taxon>Fungi</taxon>
        <taxon>Dikarya</taxon>
        <taxon>Ascomycota</taxon>
        <taxon>Pezizomycotina</taxon>
        <taxon>Eurotiomycetes</taxon>
        <taxon>Eurotiomycetidae</taxon>
        <taxon>Eurotiales</taxon>
        <taxon>Aspergillaceae</taxon>
        <taxon>Aspergillus</taxon>
        <taxon>Aspergillus subgen. Circumdati</taxon>
    </lineage>
</organism>
<keyword evidence="2" id="KW-1185">Reference proteome</keyword>
<dbReference type="VEuPathDB" id="FungiDB:BO97DRAFT_191653"/>
<sequence>MIIARLRRGKGACPVMFVTLVDELIHRQICISPIHAALLSATQSGWKELQEVDHQSLWVV</sequence>
<dbReference type="AlphaFoldDB" id="A0A395HND0"/>
<dbReference type="GeneID" id="37194756"/>
<proteinExistence type="predicted"/>
<accession>A0A395HND0</accession>
<evidence type="ECO:0000313" key="2">
    <source>
        <dbReference type="Proteomes" id="UP000248961"/>
    </source>
</evidence>
<reference evidence="1 2" key="1">
    <citation type="submission" date="2018-02" db="EMBL/GenBank/DDBJ databases">
        <title>The genomes of Aspergillus section Nigri reveals drivers in fungal speciation.</title>
        <authorList>
            <consortium name="DOE Joint Genome Institute"/>
            <person name="Vesth T.C."/>
            <person name="Nybo J."/>
            <person name="Theobald S."/>
            <person name="Brandl J."/>
            <person name="Frisvad J.C."/>
            <person name="Nielsen K.F."/>
            <person name="Lyhne E.K."/>
            <person name="Kogle M.E."/>
            <person name="Kuo A."/>
            <person name="Riley R."/>
            <person name="Clum A."/>
            <person name="Nolan M."/>
            <person name="Lipzen A."/>
            <person name="Salamov A."/>
            <person name="Henrissat B."/>
            <person name="Wiebenga A."/>
            <person name="De vries R.P."/>
            <person name="Grigoriev I.V."/>
            <person name="Mortensen U.H."/>
            <person name="Andersen M.R."/>
            <person name="Baker S.E."/>
        </authorList>
    </citation>
    <scope>NUCLEOTIDE SEQUENCE [LARGE SCALE GENOMIC DNA]</scope>
    <source>
        <strain evidence="1 2">CBS 101889</strain>
    </source>
</reference>
<name>A0A395HND0_ASPHC</name>
<dbReference type="EMBL" id="KZ824308">
    <property type="protein sequence ID" value="RAL08989.1"/>
    <property type="molecule type" value="Genomic_DNA"/>
</dbReference>
<dbReference type="Proteomes" id="UP000248961">
    <property type="component" value="Unassembled WGS sequence"/>
</dbReference>
<gene>
    <name evidence="1" type="ORF">BO97DRAFT_191653</name>
</gene>
<protein>
    <submittedName>
        <fullName evidence="1">Uncharacterized protein</fullName>
    </submittedName>
</protein>